<sequence length="154" mass="17044">MTIADVERRTTTEHATILWRVRRVAWHRFTRQYRRSLVITQGLVIAGVAIALPLRLQVVGYDIPGRESTLGRELPPDTETALSWALWTTQLGTFAAAAIVAALVGVRLLSQIRTPAEHWRHVPVATVWITVIGGLWALSSIVTSVVIVHGLGIR</sequence>
<protein>
    <recommendedName>
        <fullName evidence="4">Yip1 domain-containing protein</fullName>
    </recommendedName>
</protein>
<name>A0ABU4EZR1_WILMA</name>
<gene>
    <name evidence="2" type="ORF">R4198_23900</name>
</gene>
<dbReference type="EMBL" id="JAWLUM010000005">
    <property type="protein sequence ID" value="MDV7136749.1"/>
    <property type="molecule type" value="Genomic_DNA"/>
</dbReference>
<evidence type="ECO:0000313" key="2">
    <source>
        <dbReference type="EMBL" id="MDV7136749.1"/>
    </source>
</evidence>
<comment type="caution">
    <text evidence="2">The sequence shown here is derived from an EMBL/GenBank/DDBJ whole genome shotgun (WGS) entry which is preliminary data.</text>
</comment>
<organism evidence="2 3">
    <name type="scientific">Williamsia marianensis</name>
    <dbReference type="NCBI Taxonomy" id="85044"/>
    <lineage>
        <taxon>Bacteria</taxon>
        <taxon>Bacillati</taxon>
        <taxon>Actinomycetota</taxon>
        <taxon>Actinomycetes</taxon>
        <taxon>Mycobacteriales</taxon>
        <taxon>Nocardiaceae</taxon>
        <taxon>Williamsia</taxon>
    </lineage>
</organism>
<evidence type="ECO:0008006" key="4">
    <source>
        <dbReference type="Google" id="ProtNLM"/>
    </source>
</evidence>
<feature type="transmembrane region" description="Helical" evidence="1">
    <location>
        <begin position="37"/>
        <end position="56"/>
    </location>
</feature>
<proteinExistence type="predicted"/>
<reference evidence="2 3" key="1">
    <citation type="submission" date="2023-10" db="EMBL/GenBank/DDBJ databases">
        <title>Development of a sustainable strategy for remediation of hydrocarbon-contaminated territories based on the waste exchange concept.</title>
        <authorList>
            <person name="Krivoruchko A."/>
        </authorList>
    </citation>
    <scope>NUCLEOTIDE SEQUENCE [LARGE SCALE GENOMIC DNA]</scope>
    <source>
        <strain evidence="2 3">IEGM 1236</strain>
    </source>
</reference>
<keyword evidence="1" id="KW-0472">Membrane</keyword>
<dbReference type="RefSeq" id="WP_317714724.1">
    <property type="nucleotide sequence ID" value="NZ_JAWLUM010000005.1"/>
</dbReference>
<evidence type="ECO:0000313" key="3">
    <source>
        <dbReference type="Proteomes" id="UP001185792"/>
    </source>
</evidence>
<feature type="transmembrane region" description="Helical" evidence="1">
    <location>
        <begin position="84"/>
        <end position="106"/>
    </location>
</feature>
<feature type="transmembrane region" description="Helical" evidence="1">
    <location>
        <begin position="127"/>
        <end position="151"/>
    </location>
</feature>
<keyword evidence="1" id="KW-0812">Transmembrane</keyword>
<keyword evidence="1" id="KW-1133">Transmembrane helix</keyword>
<keyword evidence="3" id="KW-1185">Reference proteome</keyword>
<dbReference type="Proteomes" id="UP001185792">
    <property type="component" value="Unassembled WGS sequence"/>
</dbReference>
<evidence type="ECO:0000256" key="1">
    <source>
        <dbReference type="SAM" id="Phobius"/>
    </source>
</evidence>
<accession>A0ABU4EZR1</accession>